<dbReference type="AlphaFoldDB" id="A0A5J9W0E9"/>
<feature type="compositionally biased region" description="Basic residues" evidence="1">
    <location>
        <begin position="304"/>
        <end position="316"/>
    </location>
</feature>
<organism evidence="2 3">
    <name type="scientific">Eragrostis curvula</name>
    <name type="common">weeping love grass</name>
    <dbReference type="NCBI Taxonomy" id="38414"/>
    <lineage>
        <taxon>Eukaryota</taxon>
        <taxon>Viridiplantae</taxon>
        <taxon>Streptophyta</taxon>
        <taxon>Embryophyta</taxon>
        <taxon>Tracheophyta</taxon>
        <taxon>Spermatophyta</taxon>
        <taxon>Magnoliopsida</taxon>
        <taxon>Liliopsida</taxon>
        <taxon>Poales</taxon>
        <taxon>Poaceae</taxon>
        <taxon>PACMAD clade</taxon>
        <taxon>Chloridoideae</taxon>
        <taxon>Eragrostideae</taxon>
        <taxon>Eragrostidinae</taxon>
        <taxon>Eragrostis</taxon>
    </lineage>
</organism>
<protein>
    <submittedName>
        <fullName evidence="2">Uncharacterized protein</fullName>
    </submittedName>
</protein>
<comment type="caution">
    <text evidence="2">The sequence shown here is derived from an EMBL/GenBank/DDBJ whole genome shotgun (WGS) entry which is preliminary data.</text>
</comment>
<feature type="compositionally biased region" description="Gly residues" evidence="1">
    <location>
        <begin position="92"/>
        <end position="107"/>
    </location>
</feature>
<dbReference type="Proteomes" id="UP000324897">
    <property type="component" value="Chromosome 4"/>
</dbReference>
<evidence type="ECO:0000313" key="3">
    <source>
        <dbReference type="Proteomes" id="UP000324897"/>
    </source>
</evidence>
<feature type="compositionally biased region" description="Acidic residues" evidence="1">
    <location>
        <begin position="236"/>
        <end position="247"/>
    </location>
</feature>
<feature type="region of interest" description="Disordered" evidence="1">
    <location>
        <begin position="525"/>
        <end position="565"/>
    </location>
</feature>
<evidence type="ECO:0000313" key="2">
    <source>
        <dbReference type="EMBL" id="TVU41375.1"/>
    </source>
</evidence>
<reference evidence="2 3" key="1">
    <citation type="journal article" date="2019" name="Sci. Rep.">
        <title>A high-quality genome of Eragrostis curvula grass provides insights into Poaceae evolution and supports new strategies to enhance forage quality.</title>
        <authorList>
            <person name="Carballo J."/>
            <person name="Santos B.A.C.M."/>
            <person name="Zappacosta D."/>
            <person name="Garbus I."/>
            <person name="Selva J.P."/>
            <person name="Gallo C.A."/>
            <person name="Diaz A."/>
            <person name="Albertini E."/>
            <person name="Caccamo M."/>
            <person name="Echenique V."/>
        </authorList>
    </citation>
    <scope>NUCLEOTIDE SEQUENCE [LARGE SCALE GENOMIC DNA]</scope>
    <source>
        <strain evidence="3">cv. Victoria</strain>
        <tissue evidence="2">Leaf</tissue>
    </source>
</reference>
<feature type="compositionally biased region" description="Basic residues" evidence="1">
    <location>
        <begin position="136"/>
        <end position="148"/>
    </location>
</feature>
<dbReference type="Gramene" id="TVU41375">
    <property type="protein sequence ID" value="TVU41375"/>
    <property type="gene ID" value="EJB05_14883"/>
</dbReference>
<evidence type="ECO:0000256" key="1">
    <source>
        <dbReference type="SAM" id="MobiDB-lite"/>
    </source>
</evidence>
<feature type="compositionally biased region" description="Basic residues" evidence="1">
    <location>
        <begin position="325"/>
        <end position="341"/>
    </location>
</feature>
<sequence>MAQPLRPPARLLRRHRRPPLRLRHRRYFGSSALHPRRFPFSRQEHMAPGNDREHGGGRGDPGRGDRRVDDGPVRSSDVDPGGGLPLLRGRGGDGVGAGPGAAGGGPRLRGPRRGHGVHDRAAVHLRGLAGADPRRARQHQRLPHHRRPVPVLPHQPRLHKGPRHVALDARRRWTPRRRSVRAHALPPRVAQVALQEGEGGGSGGDSAADLLGGGGGARDRGAEGVGGGGAGFLVGEEGEPVEGDADVGDGASRAGRRRGAAGVPAAGGHQHGDVLQPVDRAAGRVRVEPDGAGAVAGDLGPQRARLRRQHLLHRPRRPEEAAGRQPRRRRPLARRPHRRLPRDRLPLAARRRRPDPPLRRLPHLPRVQTGDGGDRRILGLHAVPQGVVDGVRLLRVRRRRQAPPRRVPGVERDGARRVRRRGVRVLVHARVPEPVRLAGTGRARALHHLLLPRDGHRAVDRQLGDLPAAVPRRVRRRRRHGQLGVQPRRRAVVPLAHPGHRHVLDVPHLWRVVRGGARVRARLRAGDQGAAHRGGGEDARETGAQAQVLGDAPRRRRRWRQGEHAQGRRRLRETLLLFISFRSDDHLAAEWM</sequence>
<gene>
    <name evidence="2" type="ORF">EJB05_14883</name>
</gene>
<feature type="compositionally biased region" description="Basic residues" evidence="1">
    <location>
        <begin position="11"/>
        <end position="27"/>
    </location>
</feature>
<feature type="region of interest" description="Disordered" evidence="1">
    <location>
        <begin position="291"/>
        <end position="373"/>
    </location>
</feature>
<dbReference type="EMBL" id="RWGY01000007">
    <property type="protein sequence ID" value="TVU41375.1"/>
    <property type="molecule type" value="Genomic_DNA"/>
</dbReference>
<feature type="compositionally biased region" description="Basic and acidic residues" evidence="1">
    <location>
        <begin position="42"/>
        <end position="72"/>
    </location>
</feature>
<name>A0A5J9W0E9_9POAL</name>
<feature type="region of interest" description="Disordered" evidence="1">
    <location>
        <begin position="235"/>
        <end position="274"/>
    </location>
</feature>
<accession>A0A5J9W0E9</accession>
<proteinExistence type="predicted"/>
<feature type="region of interest" description="Disordered" evidence="1">
    <location>
        <begin position="1"/>
        <end position="161"/>
    </location>
</feature>
<keyword evidence="3" id="KW-1185">Reference proteome</keyword>